<evidence type="ECO:0000313" key="3">
    <source>
        <dbReference type="Proteomes" id="UP000620224"/>
    </source>
</evidence>
<accession>A0A918MND8</accession>
<sequence length="132" mass="13762">MRPAAISARRKSPIPAIRPATGSRAFAQPGSTISCKGRGATGVTLLPDAGRRSTNAEARPGGPRRLIARWAPVSAPAVRRSPRGRAHLASPPPRQETTAARTHSTSGRCAASCRQLSPSSAEANTSPLRLPK</sequence>
<feature type="compositionally biased region" description="Polar residues" evidence="1">
    <location>
        <begin position="114"/>
        <end position="132"/>
    </location>
</feature>
<reference evidence="2" key="2">
    <citation type="submission" date="2020-09" db="EMBL/GenBank/DDBJ databases">
        <authorList>
            <person name="Sun Q."/>
            <person name="Ohkuma M."/>
        </authorList>
    </citation>
    <scope>NUCLEOTIDE SEQUENCE</scope>
    <source>
        <strain evidence="2">JCM 4490</strain>
    </source>
</reference>
<proteinExistence type="predicted"/>
<evidence type="ECO:0000256" key="1">
    <source>
        <dbReference type="SAM" id="MobiDB-lite"/>
    </source>
</evidence>
<dbReference type="EMBL" id="BMUE01000003">
    <property type="protein sequence ID" value="GGW43278.1"/>
    <property type="molecule type" value="Genomic_DNA"/>
</dbReference>
<comment type="caution">
    <text evidence="2">The sequence shown here is derived from an EMBL/GenBank/DDBJ whole genome shotgun (WGS) entry which is preliminary data.</text>
</comment>
<dbReference type="AlphaFoldDB" id="A0A918MND8"/>
<organism evidence="2 3">
    <name type="scientific">Streptomyces lucensis JCM 4490</name>
    <dbReference type="NCBI Taxonomy" id="1306176"/>
    <lineage>
        <taxon>Bacteria</taxon>
        <taxon>Bacillati</taxon>
        <taxon>Actinomycetota</taxon>
        <taxon>Actinomycetes</taxon>
        <taxon>Kitasatosporales</taxon>
        <taxon>Streptomycetaceae</taxon>
        <taxon>Streptomyces</taxon>
    </lineage>
</organism>
<feature type="compositionally biased region" description="Polar residues" evidence="1">
    <location>
        <begin position="95"/>
        <end position="107"/>
    </location>
</feature>
<dbReference type="PROSITE" id="PS51257">
    <property type="entry name" value="PROKAR_LIPOPROTEIN"/>
    <property type="match status" value="1"/>
</dbReference>
<feature type="region of interest" description="Disordered" evidence="1">
    <location>
        <begin position="1"/>
        <end position="132"/>
    </location>
</feature>
<evidence type="ECO:0000313" key="2">
    <source>
        <dbReference type="EMBL" id="GGW43278.1"/>
    </source>
</evidence>
<reference evidence="2" key="1">
    <citation type="journal article" date="2014" name="Int. J. Syst. Evol. Microbiol.">
        <title>Complete genome sequence of Corynebacterium casei LMG S-19264T (=DSM 44701T), isolated from a smear-ripened cheese.</title>
        <authorList>
            <consortium name="US DOE Joint Genome Institute (JGI-PGF)"/>
            <person name="Walter F."/>
            <person name="Albersmeier A."/>
            <person name="Kalinowski J."/>
            <person name="Ruckert C."/>
        </authorList>
    </citation>
    <scope>NUCLEOTIDE SEQUENCE</scope>
    <source>
        <strain evidence="2">JCM 4490</strain>
    </source>
</reference>
<dbReference type="Proteomes" id="UP000620224">
    <property type="component" value="Unassembled WGS sequence"/>
</dbReference>
<name>A0A918MND8_9ACTN</name>
<keyword evidence="3" id="KW-1185">Reference proteome</keyword>
<gene>
    <name evidence="2" type="ORF">GCM10010503_19840</name>
</gene>
<protein>
    <submittedName>
        <fullName evidence="2">Uncharacterized protein</fullName>
    </submittedName>
</protein>